<dbReference type="PANTHER" id="PTHR23508:SF10">
    <property type="entry name" value="CARBOXYLIC ACID TRANSPORTER PROTEIN HOMOLOG"/>
    <property type="match status" value="1"/>
</dbReference>
<feature type="transmembrane region" description="Helical" evidence="6">
    <location>
        <begin position="181"/>
        <end position="201"/>
    </location>
</feature>
<evidence type="ECO:0000256" key="1">
    <source>
        <dbReference type="ARBA" id="ARBA00004651"/>
    </source>
</evidence>
<feature type="transmembrane region" description="Helical" evidence="6">
    <location>
        <begin position="290"/>
        <end position="314"/>
    </location>
</feature>
<dbReference type="OrthoDB" id="9109650at2"/>
<evidence type="ECO:0000313" key="8">
    <source>
        <dbReference type="EMBL" id="TVT20630.1"/>
    </source>
</evidence>
<feature type="transmembrane region" description="Helical" evidence="6">
    <location>
        <begin position="263"/>
        <end position="284"/>
    </location>
</feature>
<dbReference type="EMBL" id="VJZA01000034">
    <property type="protein sequence ID" value="TVT20630.1"/>
    <property type="molecule type" value="Genomic_DNA"/>
</dbReference>
<dbReference type="InterPro" id="IPR011701">
    <property type="entry name" value="MFS"/>
</dbReference>
<dbReference type="AlphaFoldDB" id="A0A558A8P1"/>
<dbReference type="PROSITE" id="PS00217">
    <property type="entry name" value="SUGAR_TRANSPORT_2"/>
    <property type="match status" value="1"/>
</dbReference>
<evidence type="ECO:0000259" key="7">
    <source>
        <dbReference type="PROSITE" id="PS50850"/>
    </source>
</evidence>
<accession>A0A558A8P1</accession>
<comment type="subcellular location">
    <subcellularLocation>
        <location evidence="1">Cell membrane</location>
        <topology evidence="1">Multi-pass membrane protein</topology>
    </subcellularLocation>
</comment>
<feature type="transmembrane region" description="Helical" evidence="6">
    <location>
        <begin position="415"/>
        <end position="434"/>
    </location>
</feature>
<dbReference type="InterPro" id="IPR036259">
    <property type="entry name" value="MFS_trans_sf"/>
</dbReference>
<keyword evidence="3 6" id="KW-1133">Transmembrane helix</keyword>
<feature type="transmembrane region" description="Helical" evidence="6">
    <location>
        <begin position="150"/>
        <end position="169"/>
    </location>
</feature>
<proteinExistence type="predicted"/>
<dbReference type="PANTHER" id="PTHR23508">
    <property type="entry name" value="CARBOXYLIC ACID TRANSPORTER PROTEIN HOMOLOG"/>
    <property type="match status" value="1"/>
</dbReference>
<dbReference type="Gene3D" id="1.20.1250.20">
    <property type="entry name" value="MFS general substrate transporter like domains"/>
    <property type="match status" value="1"/>
</dbReference>
<feature type="transmembrane region" description="Helical" evidence="6">
    <location>
        <begin position="23"/>
        <end position="45"/>
    </location>
</feature>
<organism evidence="8 9">
    <name type="scientific">Amycolatopsis acidiphila</name>
    <dbReference type="NCBI Taxonomy" id="715473"/>
    <lineage>
        <taxon>Bacteria</taxon>
        <taxon>Bacillati</taxon>
        <taxon>Actinomycetota</taxon>
        <taxon>Actinomycetes</taxon>
        <taxon>Pseudonocardiales</taxon>
        <taxon>Pseudonocardiaceae</taxon>
        <taxon>Amycolatopsis</taxon>
    </lineage>
</organism>
<evidence type="ECO:0000256" key="5">
    <source>
        <dbReference type="SAM" id="MobiDB-lite"/>
    </source>
</evidence>
<keyword evidence="9" id="KW-1185">Reference proteome</keyword>
<keyword evidence="2 6" id="KW-0812">Transmembrane</keyword>
<feature type="compositionally biased region" description="Low complexity" evidence="5">
    <location>
        <begin position="447"/>
        <end position="458"/>
    </location>
</feature>
<feature type="transmembrane region" description="Helical" evidence="6">
    <location>
        <begin position="384"/>
        <end position="403"/>
    </location>
</feature>
<keyword evidence="4 6" id="KW-0472">Membrane</keyword>
<dbReference type="PROSITE" id="PS50850">
    <property type="entry name" value="MFS"/>
    <property type="match status" value="1"/>
</dbReference>
<feature type="transmembrane region" description="Helical" evidence="6">
    <location>
        <begin position="92"/>
        <end position="111"/>
    </location>
</feature>
<feature type="transmembrane region" description="Helical" evidence="6">
    <location>
        <begin position="326"/>
        <end position="343"/>
    </location>
</feature>
<gene>
    <name evidence="8" type="ORF">FNH06_20085</name>
</gene>
<dbReference type="Pfam" id="PF07690">
    <property type="entry name" value="MFS_1"/>
    <property type="match status" value="1"/>
</dbReference>
<dbReference type="InterPro" id="IPR005829">
    <property type="entry name" value="Sugar_transporter_CS"/>
</dbReference>
<feature type="domain" description="Major facilitator superfamily (MFS) profile" evidence="7">
    <location>
        <begin position="27"/>
        <end position="439"/>
    </location>
</feature>
<comment type="caution">
    <text evidence="8">The sequence shown here is derived from an EMBL/GenBank/DDBJ whole genome shotgun (WGS) entry which is preliminary data.</text>
</comment>
<evidence type="ECO:0000256" key="3">
    <source>
        <dbReference type="ARBA" id="ARBA00022989"/>
    </source>
</evidence>
<evidence type="ECO:0000256" key="4">
    <source>
        <dbReference type="ARBA" id="ARBA00023136"/>
    </source>
</evidence>
<protein>
    <submittedName>
        <fullName evidence="8">MFS transporter</fullName>
    </submittedName>
</protein>
<sequence length="466" mass="49435">MSVPTSPTVDVFPIIERQRVGRFWLGLFAVSWAITFLDGFDLQILSFAGRYIKSAYHLSDTQLGTLGTVGLFGTLIGGLCLGYLGDRVGRRPSIMVATIGFGIFMIAFVFAQDYTQLVVLRFVSGLFLGGVLPLAWALNTEFAPARFRSTSVVIIMVGYSLGSAAGGPVSNVLIPRFGWESVFVAGGICSLLAVIPVVFVLPESVKFLAQKDLKQHRIAKILRRIDPSLHFAEGTRFVAGIVDKGRFTPAQLFRNRLATITTLLWIAYICSSAVVFYLAFWGPILNERLGFSTTAAATIAACTSVAGAGGQLLIGRFIDRKGAGTIALMPLFGVPCLLLIGLAPLGKPAYILVLLVANIFIIGGHGGMHSIAGIFYRPAIRANGAAWATSIAKFGAMLGPWLAGVIMDGGLGAQGTFYVFALFPLLMSGLLFALGRAQKRLPHDADGAPAPVSAAAGATRSEEAVA</sequence>
<evidence type="ECO:0000256" key="6">
    <source>
        <dbReference type="SAM" id="Phobius"/>
    </source>
</evidence>
<feature type="transmembrane region" description="Helical" evidence="6">
    <location>
        <begin position="117"/>
        <end position="138"/>
    </location>
</feature>
<dbReference type="Proteomes" id="UP000318578">
    <property type="component" value="Unassembled WGS sequence"/>
</dbReference>
<evidence type="ECO:0000256" key="2">
    <source>
        <dbReference type="ARBA" id="ARBA00022692"/>
    </source>
</evidence>
<feature type="transmembrane region" description="Helical" evidence="6">
    <location>
        <begin position="65"/>
        <end position="85"/>
    </location>
</feature>
<reference evidence="8 9" key="1">
    <citation type="submission" date="2019-07" db="EMBL/GenBank/DDBJ databases">
        <title>New species of Amycolatopsis and Streptomyces.</title>
        <authorList>
            <person name="Duangmal K."/>
            <person name="Teo W.F.A."/>
            <person name="Lipun K."/>
        </authorList>
    </citation>
    <scope>NUCLEOTIDE SEQUENCE [LARGE SCALE GENOMIC DNA]</scope>
    <source>
        <strain evidence="8 9">JCM 30562</strain>
    </source>
</reference>
<dbReference type="SUPFAM" id="SSF103473">
    <property type="entry name" value="MFS general substrate transporter"/>
    <property type="match status" value="1"/>
</dbReference>
<dbReference type="GO" id="GO:0046943">
    <property type="term" value="F:carboxylic acid transmembrane transporter activity"/>
    <property type="evidence" value="ECO:0007669"/>
    <property type="project" value="TreeGrafter"/>
</dbReference>
<dbReference type="RefSeq" id="WP_144641044.1">
    <property type="nucleotide sequence ID" value="NZ_BNAX01000010.1"/>
</dbReference>
<name>A0A558A8P1_9PSEU</name>
<dbReference type="InterPro" id="IPR020846">
    <property type="entry name" value="MFS_dom"/>
</dbReference>
<feature type="transmembrane region" description="Helical" evidence="6">
    <location>
        <begin position="349"/>
        <end position="372"/>
    </location>
</feature>
<evidence type="ECO:0000313" key="9">
    <source>
        <dbReference type="Proteomes" id="UP000318578"/>
    </source>
</evidence>
<feature type="region of interest" description="Disordered" evidence="5">
    <location>
        <begin position="444"/>
        <end position="466"/>
    </location>
</feature>
<dbReference type="GO" id="GO:0005886">
    <property type="term" value="C:plasma membrane"/>
    <property type="evidence" value="ECO:0007669"/>
    <property type="project" value="UniProtKB-SubCell"/>
</dbReference>